<proteinExistence type="predicted"/>
<dbReference type="Pfam" id="PF07734">
    <property type="entry name" value="FBA_1"/>
    <property type="match status" value="1"/>
</dbReference>
<evidence type="ECO:0000313" key="3">
    <source>
        <dbReference type="Proteomes" id="UP001163823"/>
    </source>
</evidence>
<keyword evidence="3" id="KW-1185">Reference proteome</keyword>
<name>A0AAD7VJX2_QUISA</name>
<dbReference type="KEGG" id="qsa:O6P43_007745"/>
<gene>
    <name evidence="2" type="ORF">O6P43_007745</name>
</gene>
<protein>
    <submittedName>
        <fullName evidence="2">F-box protein</fullName>
    </submittedName>
</protein>
<dbReference type="PROSITE" id="PS50181">
    <property type="entry name" value="FBOX"/>
    <property type="match status" value="1"/>
</dbReference>
<dbReference type="InterPro" id="IPR006527">
    <property type="entry name" value="F-box-assoc_dom_typ1"/>
</dbReference>
<dbReference type="NCBIfam" id="TIGR01640">
    <property type="entry name" value="F_box_assoc_1"/>
    <property type="match status" value="1"/>
</dbReference>
<feature type="domain" description="F-box" evidence="1">
    <location>
        <begin position="2"/>
        <end position="48"/>
    </location>
</feature>
<accession>A0AAD7VJX2</accession>
<dbReference type="InterPro" id="IPR036047">
    <property type="entry name" value="F-box-like_dom_sf"/>
</dbReference>
<dbReference type="EMBL" id="JARAOO010000003">
    <property type="protein sequence ID" value="KAJ7978249.1"/>
    <property type="molecule type" value="Genomic_DNA"/>
</dbReference>
<dbReference type="Pfam" id="PF00646">
    <property type="entry name" value="F-box"/>
    <property type="match status" value="1"/>
</dbReference>
<dbReference type="SMART" id="SM00256">
    <property type="entry name" value="FBOX"/>
    <property type="match status" value="1"/>
</dbReference>
<dbReference type="InterPro" id="IPR001810">
    <property type="entry name" value="F-box_dom"/>
</dbReference>
<dbReference type="Proteomes" id="UP001163823">
    <property type="component" value="Chromosome 3"/>
</dbReference>
<dbReference type="AlphaFoldDB" id="A0AAD7VJX2"/>
<dbReference type="PANTHER" id="PTHR31672:SF10">
    <property type="entry name" value="F-BOX DOMAIN-CONTAINING PROTEIN"/>
    <property type="match status" value="1"/>
</dbReference>
<sequence length="431" mass="48848">MAMLREDIPEEIAIDILARSPVKSLFRFMSACKSWRSLITDPVFISKHQRHSAERGNSCLLHLPTSFPCGQIDKLCILTSDDDPLVVEDPNVPVPFQTVSQSYYFLGSCNGLLCLTDSGNYFGHTLYLWNPAAKISKTLFSSCITHKFVDKCSCSILGFGFDRRSNDYKIVRIMYQLDGTMDFDPAPPEVEVYSLKSDSWKVFGTIVPRITEKSEAFINDALHWLALEAYGDNPSYRLIVSFNVVDEKFNYMSLPADVIKNDEVPVDDMSLTAFKDSLALFVYYHAHDHADDDDGGWCDRFDVWFMMDHGLNMTWTKQYTVVQETMCRSVGFTRSGKILLEKASIPNKLLLWDPSNQQTESTGVPWVAFFVSVVPFTESLALVETETANTGQTNSMEGVTYRGINILLEEEGEWSSMQPSEECHKGRNFKD</sequence>
<reference evidence="2" key="1">
    <citation type="journal article" date="2023" name="Science">
        <title>Elucidation of the pathway for biosynthesis of saponin adjuvants from the soapbark tree.</title>
        <authorList>
            <person name="Reed J."/>
            <person name="Orme A."/>
            <person name="El-Demerdash A."/>
            <person name="Owen C."/>
            <person name="Martin L.B.B."/>
            <person name="Misra R.C."/>
            <person name="Kikuchi S."/>
            <person name="Rejzek M."/>
            <person name="Martin A.C."/>
            <person name="Harkess A."/>
            <person name="Leebens-Mack J."/>
            <person name="Louveau T."/>
            <person name="Stephenson M.J."/>
            <person name="Osbourn A."/>
        </authorList>
    </citation>
    <scope>NUCLEOTIDE SEQUENCE</scope>
    <source>
        <strain evidence="2">S10</strain>
    </source>
</reference>
<dbReference type="PANTHER" id="PTHR31672">
    <property type="entry name" value="BNACNNG10540D PROTEIN"/>
    <property type="match status" value="1"/>
</dbReference>
<dbReference type="InterPro" id="IPR017451">
    <property type="entry name" value="F-box-assoc_interact_dom"/>
</dbReference>
<dbReference type="InterPro" id="IPR050796">
    <property type="entry name" value="SCF_F-box_component"/>
</dbReference>
<evidence type="ECO:0000313" key="2">
    <source>
        <dbReference type="EMBL" id="KAJ7978249.1"/>
    </source>
</evidence>
<comment type="caution">
    <text evidence="2">The sequence shown here is derived from an EMBL/GenBank/DDBJ whole genome shotgun (WGS) entry which is preliminary data.</text>
</comment>
<dbReference type="Gene3D" id="1.20.1280.50">
    <property type="match status" value="1"/>
</dbReference>
<dbReference type="SUPFAM" id="SSF81383">
    <property type="entry name" value="F-box domain"/>
    <property type="match status" value="1"/>
</dbReference>
<dbReference type="CDD" id="cd22157">
    <property type="entry name" value="F-box_AtFBW1-like"/>
    <property type="match status" value="1"/>
</dbReference>
<evidence type="ECO:0000259" key="1">
    <source>
        <dbReference type="PROSITE" id="PS50181"/>
    </source>
</evidence>
<organism evidence="2 3">
    <name type="scientific">Quillaja saponaria</name>
    <name type="common">Soap bark tree</name>
    <dbReference type="NCBI Taxonomy" id="32244"/>
    <lineage>
        <taxon>Eukaryota</taxon>
        <taxon>Viridiplantae</taxon>
        <taxon>Streptophyta</taxon>
        <taxon>Embryophyta</taxon>
        <taxon>Tracheophyta</taxon>
        <taxon>Spermatophyta</taxon>
        <taxon>Magnoliopsida</taxon>
        <taxon>eudicotyledons</taxon>
        <taxon>Gunneridae</taxon>
        <taxon>Pentapetalae</taxon>
        <taxon>rosids</taxon>
        <taxon>fabids</taxon>
        <taxon>Fabales</taxon>
        <taxon>Quillajaceae</taxon>
        <taxon>Quillaja</taxon>
    </lineage>
</organism>